<dbReference type="Proteomes" id="UP001303046">
    <property type="component" value="Unassembled WGS sequence"/>
</dbReference>
<dbReference type="EMBL" id="JAVFWL010000006">
    <property type="protein sequence ID" value="KAK6764757.1"/>
    <property type="molecule type" value="Genomic_DNA"/>
</dbReference>
<sequence>MSLLCQSSRPSPSRIEPSPPPRTSSPEHLHDCARKAKSFKTTERRLLPKTLKLIRQRGVARVANNQELTSKPARLCREAIKGDLKERRAELLPEAVEVGQSIRYTHRNFANRNTIMTALRTPDGRTTASRMVMEKAIHYFYSDLFDSHVHLPPHHLREDGHVILKVLPSEVRHAIMSVKNCISLSPTESSMNI</sequence>
<proteinExistence type="predicted"/>
<gene>
    <name evidence="2" type="primary">Necator_chrX.g25074</name>
    <name evidence="2" type="ORF">RB195_024908</name>
</gene>
<feature type="compositionally biased region" description="Low complexity" evidence="1">
    <location>
        <begin position="7"/>
        <end position="16"/>
    </location>
</feature>
<name>A0ABR1EQ26_NECAM</name>
<feature type="region of interest" description="Disordered" evidence="1">
    <location>
        <begin position="1"/>
        <end position="30"/>
    </location>
</feature>
<organism evidence="2 3">
    <name type="scientific">Necator americanus</name>
    <name type="common">Human hookworm</name>
    <dbReference type="NCBI Taxonomy" id="51031"/>
    <lineage>
        <taxon>Eukaryota</taxon>
        <taxon>Metazoa</taxon>
        <taxon>Ecdysozoa</taxon>
        <taxon>Nematoda</taxon>
        <taxon>Chromadorea</taxon>
        <taxon>Rhabditida</taxon>
        <taxon>Rhabditina</taxon>
        <taxon>Rhabditomorpha</taxon>
        <taxon>Strongyloidea</taxon>
        <taxon>Ancylostomatidae</taxon>
        <taxon>Bunostominae</taxon>
        <taxon>Necator</taxon>
    </lineage>
</organism>
<evidence type="ECO:0000313" key="2">
    <source>
        <dbReference type="EMBL" id="KAK6764757.1"/>
    </source>
</evidence>
<accession>A0ABR1EQ26</accession>
<comment type="caution">
    <text evidence="2">The sequence shown here is derived from an EMBL/GenBank/DDBJ whole genome shotgun (WGS) entry which is preliminary data.</text>
</comment>
<keyword evidence="3" id="KW-1185">Reference proteome</keyword>
<evidence type="ECO:0000256" key="1">
    <source>
        <dbReference type="SAM" id="MobiDB-lite"/>
    </source>
</evidence>
<protein>
    <submittedName>
        <fullName evidence="2">Uncharacterized protein</fullName>
    </submittedName>
</protein>
<reference evidence="2 3" key="1">
    <citation type="submission" date="2023-08" db="EMBL/GenBank/DDBJ databases">
        <title>A Necator americanus chromosomal reference genome.</title>
        <authorList>
            <person name="Ilik V."/>
            <person name="Petrzelkova K.J."/>
            <person name="Pardy F."/>
            <person name="Fuh T."/>
            <person name="Niatou-Singa F.S."/>
            <person name="Gouil Q."/>
            <person name="Baker L."/>
            <person name="Ritchie M.E."/>
            <person name="Jex A.R."/>
            <person name="Gazzola D."/>
            <person name="Li H."/>
            <person name="Toshio Fujiwara R."/>
            <person name="Zhan B."/>
            <person name="Aroian R.V."/>
            <person name="Pafco B."/>
            <person name="Schwarz E.M."/>
        </authorList>
    </citation>
    <scope>NUCLEOTIDE SEQUENCE [LARGE SCALE GENOMIC DNA]</scope>
    <source>
        <strain evidence="2 3">Aroian</strain>
        <tissue evidence="2">Whole animal</tissue>
    </source>
</reference>
<evidence type="ECO:0000313" key="3">
    <source>
        <dbReference type="Proteomes" id="UP001303046"/>
    </source>
</evidence>